<dbReference type="InterPro" id="IPR050879">
    <property type="entry name" value="Acyltransferase_3"/>
</dbReference>
<dbReference type="GO" id="GO:0016747">
    <property type="term" value="F:acyltransferase activity, transferring groups other than amino-acyl groups"/>
    <property type="evidence" value="ECO:0007669"/>
    <property type="project" value="InterPro"/>
</dbReference>
<keyword evidence="1" id="KW-0812">Transmembrane</keyword>
<feature type="transmembrane region" description="Helical" evidence="1">
    <location>
        <begin position="269"/>
        <end position="287"/>
    </location>
</feature>
<gene>
    <name evidence="3" type="ORF">EQG63_06450</name>
</gene>
<organism evidence="3 4">
    <name type="scientific">Flavobacterium amnicola</name>
    <dbReference type="NCBI Taxonomy" id="2506422"/>
    <lineage>
        <taxon>Bacteria</taxon>
        <taxon>Pseudomonadati</taxon>
        <taxon>Bacteroidota</taxon>
        <taxon>Flavobacteriia</taxon>
        <taxon>Flavobacteriales</taxon>
        <taxon>Flavobacteriaceae</taxon>
        <taxon>Flavobacterium</taxon>
    </lineage>
</organism>
<feature type="transmembrane region" description="Helical" evidence="1">
    <location>
        <begin position="55"/>
        <end position="78"/>
    </location>
</feature>
<sequence>MLQAIKNFLKVDFHDDRIYGFDIIRTTAIISVLFGHGAMILPGKPNSFYTHAYEFLDGVFVFFILSGFLIGQLLIFLLENREVNKATLINFWKKRLLRTVPAYYFILIVLIILSLLTIKGFGNIKTLFYFLFIQNFCTGHPFFFAEAWTLSIEVWFYILVPLTIFIFRGYYKLSIKKSILYAVFIFVLIGFLARWYRYLTLPHIDGAVVDLMFRKQVITRIDSVTFGILGAYVFRFHQDIWQKWRYVALVVGILVFLYTKYPLFEHGYFFRGVLFFSLQSLSFLLILPYFSTIKTGSGLIYTIITTLSYVSFSIYLINLNIVQTFVLDNIDFQSVFGNSHLIVKYVLYMIISIVGGIYMYKKVELPFMNMRKNIK</sequence>
<dbReference type="PANTHER" id="PTHR23028">
    <property type="entry name" value="ACETYLTRANSFERASE"/>
    <property type="match status" value="1"/>
</dbReference>
<protein>
    <submittedName>
        <fullName evidence="3">Acyltransferase</fullName>
    </submittedName>
</protein>
<evidence type="ECO:0000256" key="1">
    <source>
        <dbReference type="SAM" id="Phobius"/>
    </source>
</evidence>
<proteinExistence type="predicted"/>
<feature type="transmembrane region" description="Helical" evidence="1">
    <location>
        <begin position="246"/>
        <end position="263"/>
    </location>
</feature>
<evidence type="ECO:0000313" key="3">
    <source>
        <dbReference type="EMBL" id="RXR19080.1"/>
    </source>
</evidence>
<feature type="transmembrane region" description="Helical" evidence="1">
    <location>
        <begin position="102"/>
        <end position="121"/>
    </location>
</feature>
<keyword evidence="3" id="KW-0808">Transferase</keyword>
<feature type="transmembrane region" description="Helical" evidence="1">
    <location>
        <begin position="23"/>
        <end position="43"/>
    </location>
</feature>
<feature type="transmembrane region" description="Helical" evidence="1">
    <location>
        <begin position="154"/>
        <end position="171"/>
    </location>
</feature>
<dbReference type="OrthoDB" id="290051at2"/>
<keyword evidence="3" id="KW-0012">Acyltransferase</keyword>
<dbReference type="GO" id="GO:0016020">
    <property type="term" value="C:membrane"/>
    <property type="evidence" value="ECO:0007669"/>
    <property type="project" value="TreeGrafter"/>
</dbReference>
<accession>A0A4Q1K251</accession>
<dbReference type="Proteomes" id="UP000290283">
    <property type="component" value="Unassembled WGS sequence"/>
</dbReference>
<feature type="transmembrane region" description="Helical" evidence="1">
    <location>
        <begin position="217"/>
        <end position="234"/>
    </location>
</feature>
<evidence type="ECO:0000313" key="4">
    <source>
        <dbReference type="Proteomes" id="UP000290283"/>
    </source>
</evidence>
<dbReference type="InterPro" id="IPR002656">
    <property type="entry name" value="Acyl_transf_3_dom"/>
</dbReference>
<comment type="caution">
    <text evidence="3">The sequence shown here is derived from an EMBL/GenBank/DDBJ whole genome shotgun (WGS) entry which is preliminary data.</text>
</comment>
<dbReference type="EMBL" id="SBKO01000002">
    <property type="protein sequence ID" value="RXR19080.1"/>
    <property type="molecule type" value="Genomic_DNA"/>
</dbReference>
<feature type="transmembrane region" description="Helical" evidence="1">
    <location>
        <begin position="342"/>
        <end position="360"/>
    </location>
</feature>
<keyword evidence="4" id="KW-1185">Reference proteome</keyword>
<evidence type="ECO:0000259" key="2">
    <source>
        <dbReference type="Pfam" id="PF01757"/>
    </source>
</evidence>
<keyword evidence="1" id="KW-1133">Transmembrane helix</keyword>
<reference evidence="4" key="1">
    <citation type="submission" date="2019-01" db="EMBL/GenBank/DDBJ databases">
        <title>Cytophagaceae bacterium strain CAR-16.</title>
        <authorList>
            <person name="Chen W.-M."/>
        </authorList>
    </citation>
    <scope>NUCLEOTIDE SEQUENCE [LARGE SCALE GENOMIC DNA]</scope>
    <source>
        <strain evidence="4">LLJ-11</strain>
    </source>
</reference>
<feature type="transmembrane region" description="Helical" evidence="1">
    <location>
        <begin position="178"/>
        <end position="197"/>
    </location>
</feature>
<dbReference type="RefSeq" id="WP_129435538.1">
    <property type="nucleotide sequence ID" value="NZ_SBKO01000002.1"/>
</dbReference>
<dbReference type="GO" id="GO:0009103">
    <property type="term" value="P:lipopolysaccharide biosynthetic process"/>
    <property type="evidence" value="ECO:0007669"/>
    <property type="project" value="TreeGrafter"/>
</dbReference>
<name>A0A4Q1K251_9FLAO</name>
<dbReference type="AlphaFoldDB" id="A0A4Q1K251"/>
<feature type="transmembrane region" description="Helical" evidence="1">
    <location>
        <begin position="299"/>
        <end position="322"/>
    </location>
</feature>
<dbReference type="PANTHER" id="PTHR23028:SF53">
    <property type="entry name" value="ACYL_TRANSF_3 DOMAIN-CONTAINING PROTEIN"/>
    <property type="match status" value="1"/>
</dbReference>
<keyword evidence="1" id="KW-0472">Membrane</keyword>
<dbReference type="Pfam" id="PF01757">
    <property type="entry name" value="Acyl_transf_3"/>
    <property type="match status" value="1"/>
</dbReference>
<feature type="domain" description="Acyltransferase 3" evidence="2">
    <location>
        <begin position="18"/>
        <end position="360"/>
    </location>
</feature>